<keyword evidence="3" id="KW-1185">Reference proteome</keyword>
<dbReference type="Gene3D" id="3.40.630.30">
    <property type="match status" value="1"/>
</dbReference>
<protein>
    <recommendedName>
        <fullName evidence="1">N-acetyltransferase domain-containing protein</fullName>
    </recommendedName>
</protein>
<name>A0AA36HDE0_CYLNA</name>
<evidence type="ECO:0000259" key="1">
    <source>
        <dbReference type="Pfam" id="PF00583"/>
    </source>
</evidence>
<reference evidence="2" key="1">
    <citation type="submission" date="2023-07" db="EMBL/GenBank/DDBJ databases">
        <authorList>
            <consortium name="CYATHOMIX"/>
        </authorList>
    </citation>
    <scope>NUCLEOTIDE SEQUENCE</scope>
    <source>
        <strain evidence="2">N/A</strain>
    </source>
</reference>
<gene>
    <name evidence="2" type="ORF">CYNAS_LOCUS20289</name>
</gene>
<proteinExistence type="predicted"/>
<dbReference type="Proteomes" id="UP001176961">
    <property type="component" value="Unassembled WGS sequence"/>
</dbReference>
<dbReference type="PANTHER" id="PTHR47408:SF1">
    <property type="entry name" value="N-ACETYLTRANSFERASE DOMAIN-CONTAINING PROTEIN"/>
    <property type="match status" value="1"/>
</dbReference>
<dbReference type="GO" id="GO:0016747">
    <property type="term" value="F:acyltransferase activity, transferring groups other than amino-acyl groups"/>
    <property type="evidence" value="ECO:0007669"/>
    <property type="project" value="InterPro"/>
</dbReference>
<dbReference type="CDD" id="cd04301">
    <property type="entry name" value="NAT_SF"/>
    <property type="match status" value="1"/>
</dbReference>
<dbReference type="AlphaFoldDB" id="A0AA36HDE0"/>
<feature type="domain" description="N-acetyltransferase" evidence="1">
    <location>
        <begin position="43"/>
        <end position="99"/>
    </location>
</feature>
<comment type="caution">
    <text evidence="2">The sequence shown here is derived from an EMBL/GenBank/DDBJ whole genome shotgun (WGS) entry which is preliminary data.</text>
</comment>
<dbReference type="InterPro" id="IPR000182">
    <property type="entry name" value="GNAT_dom"/>
</dbReference>
<dbReference type="Gene3D" id="3.40.630.90">
    <property type="match status" value="1"/>
</dbReference>
<dbReference type="SUPFAM" id="SSF55729">
    <property type="entry name" value="Acyl-CoA N-acyltransferases (Nat)"/>
    <property type="match status" value="1"/>
</dbReference>
<dbReference type="Pfam" id="PF00583">
    <property type="entry name" value="Acetyltransf_1"/>
    <property type="match status" value="1"/>
</dbReference>
<evidence type="ECO:0000313" key="3">
    <source>
        <dbReference type="Proteomes" id="UP001176961"/>
    </source>
</evidence>
<evidence type="ECO:0000313" key="2">
    <source>
        <dbReference type="EMBL" id="CAJ0608306.1"/>
    </source>
</evidence>
<organism evidence="2 3">
    <name type="scientific">Cylicocyclus nassatus</name>
    <name type="common">Nematode worm</name>
    <dbReference type="NCBI Taxonomy" id="53992"/>
    <lineage>
        <taxon>Eukaryota</taxon>
        <taxon>Metazoa</taxon>
        <taxon>Ecdysozoa</taxon>
        <taxon>Nematoda</taxon>
        <taxon>Chromadorea</taxon>
        <taxon>Rhabditida</taxon>
        <taxon>Rhabditina</taxon>
        <taxon>Rhabditomorpha</taxon>
        <taxon>Strongyloidea</taxon>
        <taxon>Strongylidae</taxon>
        <taxon>Cylicocyclus</taxon>
    </lineage>
</organism>
<dbReference type="EMBL" id="CATQJL010000316">
    <property type="protein sequence ID" value="CAJ0608306.1"/>
    <property type="molecule type" value="Genomic_DNA"/>
</dbReference>
<dbReference type="PANTHER" id="PTHR47408">
    <property type="entry name" value="PROTEIN CBG01304-RELATED"/>
    <property type="match status" value="1"/>
</dbReference>
<accession>A0AA36HDE0</accession>
<dbReference type="InterPro" id="IPR016181">
    <property type="entry name" value="Acyl_CoA_acyltransferase"/>
</dbReference>
<sequence>MEKSLSRVKYVLNPPIEHWAIMAELIAKTVDWSLTIISDLSLNTNEIIGSISTAYDRSTSGQDEDDCCCIRTYYVREDWRHIGLGTALFKKVLEIGKNSNKALHGVMKMTKIYAEYYILKDLKDVDMEKLTSYDASISHRKREKYVKNFISTDNCYVKVAFDRSNNIVGYCSVRTSLANTLCTAPLYADNEVVARSLLSGVLSMIKDTSYKYFSSEFPDINEDAHRLFESLGNGHTTFEPYTQCAFTKKILPFEEAKVFGILECGNSFV</sequence>